<evidence type="ECO:0000313" key="2">
    <source>
        <dbReference type="EMBL" id="HBA09188.1"/>
    </source>
</evidence>
<dbReference type="AlphaFoldDB" id="A0A351RAW7"/>
<reference evidence="2 3" key="1">
    <citation type="journal article" date="2018" name="Nat. Biotechnol.">
        <title>A standardized bacterial taxonomy based on genome phylogeny substantially revises the tree of life.</title>
        <authorList>
            <person name="Parks D.H."/>
            <person name="Chuvochina M."/>
            <person name="Waite D.W."/>
            <person name="Rinke C."/>
            <person name="Skarshewski A."/>
            <person name="Chaumeil P.A."/>
            <person name="Hugenholtz P."/>
        </authorList>
    </citation>
    <scope>NUCLEOTIDE SEQUENCE [LARGE SCALE GENOMIC DNA]</scope>
    <source>
        <strain evidence="2">UBA9958</strain>
    </source>
</reference>
<sequence>IKGSPKALQSSGISGEISGTQGKRSVNGKFSSPFQGNLESLIFDLPKFAGNVDIKDPAIPNGSAKVNFDLSLHA</sequence>
<feature type="compositionally biased region" description="Polar residues" evidence="1">
    <location>
        <begin position="7"/>
        <end position="31"/>
    </location>
</feature>
<dbReference type="EMBL" id="DNAA01000153">
    <property type="protein sequence ID" value="HBA09188.1"/>
    <property type="molecule type" value="Genomic_DNA"/>
</dbReference>
<organism evidence="2 3">
    <name type="scientific">Methylotenera mobilis</name>
    <dbReference type="NCBI Taxonomy" id="359408"/>
    <lineage>
        <taxon>Bacteria</taxon>
        <taxon>Pseudomonadati</taxon>
        <taxon>Pseudomonadota</taxon>
        <taxon>Betaproteobacteria</taxon>
        <taxon>Nitrosomonadales</taxon>
        <taxon>Methylophilaceae</taxon>
        <taxon>Methylotenera</taxon>
    </lineage>
</organism>
<feature type="non-terminal residue" evidence="2">
    <location>
        <position position="1"/>
    </location>
</feature>
<dbReference type="Proteomes" id="UP000264313">
    <property type="component" value="Unassembled WGS sequence"/>
</dbReference>
<evidence type="ECO:0000313" key="3">
    <source>
        <dbReference type="Proteomes" id="UP000264313"/>
    </source>
</evidence>
<protein>
    <recommendedName>
        <fullName evidence="4">AsmA family protein</fullName>
    </recommendedName>
</protein>
<feature type="region of interest" description="Disordered" evidence="1">
    <location>
        <begin position="1"/>
        <end position="31"/>
    </location>
</feature>
<name>A0A351RAW7_9PROT</name>
<feature type="non-terminal residue" evidence="2">
    <location>
        <position position="74"/>
    </location>
</feature>
<comment type="caution">
    <text evidence="2">The sequence shown here is derived from an EMBL/GenBank/DDBJ whole genome shotgun (WGS) entry which is preliminary data.</text>
</comment>
<evidence type="ECO:0008006" key="4">
    <source>
        <dbReference type="Google" id="ProtNLM"/>
    </source>
</evidence>
<gene>
    <name evidence="2" type="ORF">DCW48_06255</name>
</gene>
<proteinExistence type="predicted"/>
<accession>A0A351RAW7</accession>
<evidence type="ECO:0000256" key="1">
    <source>
        <dbReference type="SAM" id="MobiDB-lite"/>
    </source>
</evidence>